<protein>
    <recommendedName>
        <fullName evidence="3">Outer membrane protein beta-barrel domain-containing protein</fullName>
    </recommendedName>
</protein>
<sequence>MKTRIIILFLIGLINLGFGQNRKTRDYASYYSKNIGVGYSYSYGDTTEENYHILDIGFNESFFGGMHGGGLQYGIGSEVILSADKITIGPKISGFFCYTFIVMGAELVTYTDFNNWSLRLVPFFGIGGEKFKLTMNPHVIITNKNFQPMDGLVNLSINLSLKRKKIEKTAPNKV</sequence>
<evidence type="ECO:0008006" key="3">
    <source>
        <dbReference type="Google" id="ProtNLM"/>
    </source>
</evidence>
<organism evidence="1 2">
    <name type="scientific">Jejuia pallidilutea</name>
    <dbReference type="NCBI Taxonomy" id="504487"/>
    <lineage>
        <taxon>Bacteria</taxon>
        <taxon>Pseudomonadati</taxon>
        <taxon>Bacteroidota</taxon>
        <taxon>Flavobacteriia</taxon>
        <taxon>Flavobacteriales</taxon>
        <taxon>Flavobacteriaceae</taxon>
        <taxon>Jejuia</taxon>
    </lineage>
</organism>
<reference evidence="1 2" key="1">
    <citation type="submission" date="2018-02" db="EMBL/GenBank/DDBJ databases">
        <title>Genomic Encyclopedia of Archaeal and Bacterial Type Strains, Phase II (KMG-II): from individual species to whole genera.</title>
        <authorList>
            <person name="Goeker M."/>
        </authorList>
    </citation>
    <scope>NUCLEOTIDE SEQUENCE [LARGE SCALE GENOMIC DNA]</scope>
    <source>
        <strain evidence="1 2">DSM 21165</strain>
    </source>
</reference>
<name>A0A362WWM7_9FLAO</name>
<dbReference type="Proteomes" id="UP000251545">
    <property type="component" value="Unassembled WGS sequence"/>
</dbReference>
<dbReference type="AlphaFoldDB" id="A0A362WWM7"/>
<dbReference type="EMBL" id="PVEO01000017">
    <property type="protein sequence ID" value="PQV44759.1"/>
    <property type="molecule type" value="Genomic_DNA"/>
</dbReference>
<comment type="caution">
    <text evidence="1">The sequence shown here is derived from an EMBL/GenBank/DDBJ whole genome shotgun (WGS) entry which is preliminary data.</text>
</comment>
<dbReference type="RefSeq" id="WP_105474877.1">
    <property type="nucleotide sequence ID" value="NZ_PVEO01000017.1"/>
</dbReference>
<evidence type="ECO:0000313" key="2">
    <source>
        <dbReference type="Proteomes" id="UP000251545"/>
    </source>
</evidence>
<gene>
    <name evidence="1" type="ORF">CLV33_11724</name>
</gene>
<accession>A0A362WWM7</accession>
<evidence type="ECO:0000313" key="1">
    <source>
        <dbReference type="EMBL" id="PQV44759.1"/>
    </source>
</evidence>
<proteinExistence type="predicted"/>